<accession>A0A2Z7CSB1</accession>
<evidence type="ECO:0000313" key="2">
    <source>
        <dbReference type="Proteomes" id="UP000250235"/>
    </source>
</evidence>
<keyword evidence="2" id="KW-1185">Reference proteome</keyword>
<reference evidence="1 2" key="1">
    <citation type="journal article" date="2015" name="Proc. Natl. Acad. Sci. U.S.A.">
        <title>The resurrection genome of Boea hygrometrica: A blueprint for survival of dehydration.</title>
        <authorList>
            <person name="Xiao L."/>
            <person name="Yang G."/>
            <person name="Zhang L."/>
            <person name="Yang X."/>
            <person name="Zhao S."/>
            <person name="Ji Z."/>
            <person name="Zhou Q."/>
            <person name="Hu M."/>
            <person name="Wang Y."/>
            <person name="Chen M."/>
            <person name="Xu Y."/>
            <person name="Jin H."/>
            <person name="Xiao X."/>
            <person name="Hu G."/>
            <person name="Bao F."/>
            <person name="Hu Y."/>
            <person name="Wan P."/>
            <person name="Li L."/>
            <person name="Deng X."/>
            <person name="Kuang T."/>
            <person name="Xiang C."/>
            <person name="Zhu J.K."/>
            <person name="Oliver M.J."/>
            <person name="He Y."/>
        </authorList>
    </citation>
    <scope>NUCLEOTIDE SEQUENCE [LARGE SCALE GENOMIC DNA]</scope>
    <source>
        <strain evidence="2">cv. XS01</strain>
    </source>
</reference>
<dbReference type="AlphaFoldDB" id="A0A2Z7CSB1"/>
<evidence type="ECO:0000313" key="1">
    <source>
        <dbReference type="EMBL" id="KZV49683.1"/>
    </source>
</evidence>
<proteinExistence type="predicted"/>
<protein>
    <recommendedName>
        <fullName evidence="3">DUF4219 domain-containing protein</fullName>
    </recommendedName>
</protein>
<name>A0A2Z7CSB1_9LAMI</name>
<dbReference type="OrthoDB" id="1301741at2759"/>
<organism evidence="1 2">
    <name type="scientific">Dorcoceras hygrometricum</name>
    <dbReference type="NCBI Taxonomy" id="472368"/>
    <lineage>
        <taxon>Eukaryota</taxon>
        <taxon>Viridiplantae</taxon>
        <taxon>Streptophyta</taxon>
        <taxon>Embryophyta</taxon>
        <taxon>Tracheophyta</taxon>
        <taxon>Spermatophyta</taxon>
        <taxon>Magnoliopsida</taxon>
        <taxon>eudicotyledons</taxon>
        <taxon>Gunneridae</taxon>
        <taxon>Pentapetalae</taxon>
        <taxon>asterids</taxon>
        <taxon>lamiids</taxon>
        <taxon>Lamiales</taxon>
        <taxon>Gesneriaceae</taxon>
        <taxon>Didymocarpoideae</taxon>
        <taxon>Trichosporeae</taxon>
        <taxon>Loxocarpinae</taxon>
        <taxon>Dorcoceras</taxon>
    </lineage>
</organism>
<evidence type="ECO:0008006" key="3">
    <source>
        <dbReference type="Google" id="ProtNLM"/>
    </source>
</evidence>
<gene>
    <name evidence="1" type="ORF">F511_24597</name>
</gene>
<dbReference type="EMBL" id="KQ992990">
    <property type="protein sequence ID" value="KZV49683.1"/>
    <property type="molecule type" value="Genomic_DNA"/>
</dbReference>
<dbReference type="Proteomes" id="UP000250235">
    <property type="component" value="Unassembled WGS sequence"/>
</dbReference>
<sequence length="83" mass="9578">MAPSTSSNKIPMFCEEEYDDWKIRTQTYLAALDDDMWFVITDGPIKIMKANIAVAVSRGAPHMVQKSRYEWTTEDKRKVTSTM</sequence>